<dbReference type="EC" id="2.1.1.77" evidence="7"/>
<keyword evidence="10" id="KW-1185">Reference proteome</keyword>
<dbReference type="GO" id="GO:0032259">
    <property type="term" value="P:methylation"/>
    <property type="evidence" value="ECO:0007669"/>
    <property type="project" value="UniProtKB-KW"/>
</dbReference>
<sequence>MASKKDSSRNSPVQEGDHVFQSRRRDMVSQLMRYGISDKRVLDAFLQVPRHLFFDIADRTYAYDDGAFPIGFGQTISQPYTVAYMTAILSKRCPAGKVLEIGTGSGYQAAILDAMGYRVYTVERIEGLYERSGRVFDRLGLHVQQMLGDGSGGWLSEAPFDGIIVTAGAPDVPHSLVSQLKVGGCLVIPVGGSDGQWMTVVTKTAAGFRREVYERFAFVPLIGREGWNEVDDGG</sequence>
<dbReference type="RefSeq" id="WP_012504929.1">
    <property type="nucleotide sequence ID" value="NC_011059.1"/>
</dbReference>
<keyword evidence="5 7" id="KW-0808">Transferase</keyword>
<comment type="catalytic activity">
    <reaction evidence="7">
        <text>[protein]-L-isoaspartate + S-adenosyl-L-methionine = [protein]-L-isoaspartate alpha-methyl ester + S-adenosyl-L-homocysteine</text>
        <dbReference type="Rhea" id="RHEA:12705"/>
        <dbReference type="Rhea" id="RHEA-COMP:12143"/>
        <dbReference type="Rhea" id="RHEA-COMP:12144"/>
        <dbReference type="ChEBI" id="CHEBI:57856"/>
        <dbReference type="ChEBI" id="CHEBI:59789"/>
        <dbReference type="ChEBI" id="CHEBI:90596"/>
        <dbReference type="ChEBI" id="CHEBI:90598"/>
        <dbReference type="EC" id="2.1.1.77"/>
    </reaction>
</comment>
<dbReference type="InterPro" id="IPR029063">
    <property type="entry name" value="SAM-dependent_MTases_sf"/>
</dbReference>
<evidence type="ECO:0000256" key="5">
    <source>
        <dbReference type="ARBA" id="ARBA00022679"/>
    </source>
</evidence>
<evidence type="ECO:0000313" key="9">
    <source>
        <dbReference type="EMBL" id="ACF45392.1"/>
    </source>
</evidence>
<dbReference type="InterPro" id="IPR000682">
    <property type="entry name" value="PCMT"/>
</dbReference>
<comment type="subcellular location">
    <subcellularLocation>
        <location evidence="1 7">Cytoplasm</location>
    </subcellularLocation>
</comment>
<dbReference type="HAMAP" id="MF_00090">
    <property type="entry name" value="PIMT"/>
    <property type="match status" value="1"/>
</dbReference>
<dbReference type="GO" id="GO:0004719">
    <property type="term" value="F:protein-L-isoaspartate (D-aspartate) O-methyltransferase activity"/>
    <property type="evidence" value="ECO:0007669"/>
    <property type="project" value="UniProtKB-UniRule"/>
</dbReference>
<evidence type="ECO:0000256" key="6">
    <source>
        <dbReference type="ARBA" id="ARBA00022691"/>
    </source>
</evidence>
<feature type="region of interest" description="Disordered" evidence="8">
    <location>
        <begin position="1"/>
        <end position="20"/>
    </location>
</feature>
<gene>
    <name evidence="7" type="primary">pcm</name>
    <name evidence="9" type="ordered locus">Paes_0335</name>
</gene>
<evidence type="ECO:0000256" key="8">
    <source>
        <dbReference type="SAM" id="MobiDB-lite"/>
    </source>
</evidence>
<protein>
    <recommendedName>
        <fullName evidence="7">Protein-L-isoaspartate O-methyltransferase</fullName>
        <ecNumber evidence="7">2.1.1.77</ecNumber>
    </recommendedName>
    <alternativeName>
        <fullName evidence="7">L-isoaspartyl protein carboxyl methyltransferase</fullName>
    </alternativeName>
    <alternativeName>
        <fullName evidence="7">Protein L-isoaspartyl methyltransferase</fullName>
    </alternativeName>
    <alternativeName>
        <fullName evidence="7">Protein-beta-aspartate methyltransferase</fullName>
        <shortName evidence="7">PIMT</shortName>
    </alternativeName>
</protein>
<comment type="function">
    <text evidence="7">Catalyzes the methyl esterification of L-isoaspartyl residues in peptides and proteins that result from spontaneous decomposition of normal L-aspartyl and L-asparaginyl residues. It plays a role in the repair and/or degradation of damaged proteins.</text>
</comment>
<dbReference type="Pfam" id="PF01135">
    <property type="entry name" value="PCMT"/>
    <property type="match status" value="1"/>
</dbReference>
<evidence type="ECO:0000313" key="10">
    <source>
        <dbReference type="Proteomes" id="UP000002725"/>
    </source>
</evidence>
<keyword evidence="6 7" id="KW-0949">S-adenosyl-L-methionine</keyword>
<reference evidence="9" key="1">
    <citation type="submission" date="2008-06" db="EMBL/GenBank/DDBJ databases">
        <title>Complete sequence of chromosome of Prosthecochloris aestuarii DSM 271.</title>
        <authorList>
            <consortium name="US DOE Joint Genome Institute"/>
            <person name="Lucas S."/>
            <person name="Copeland A."/>
            <person name="Lapidus A."/>
            <person name="Glavina del Rio T."/>
            <person name="Dalin E."/>
            <person name="Tice H."/>
            <person name="Bruce D."/>
            <person name="Goodwin L."/>
            <person name="Pitluck S."/>
            <person name="Schmutz J."/>
            <person name="Larimer F."/>
            <person name="Land M."/>
            <person name="Hauser L."/>
            <person name="Kyrpides N."/>
            <person name="Anderson I."/>
            <person name="Liu Z."/>
            <person name="Li T."/>
            <person name="Zhao F."/>
            <person name="Overmann J."/>
            <person name="Bryant D.A."/>
            <person name="Richardson P."/>
        </authorList>
    </citation>
    <scope>NUCLEOTIDE SEQUENCE [LARGE SCALE GENOMIC DNA]</scope>
    <source>
        <strain evidence="9">DSM 271</strain>
    </source>
</reference>
<comment type="similarity">
    <text evidence="2 7">Belongs to the methyltransferase superfamily. L-isoaspartyl/D-aspartyl protein methyltransferase family.</text>
</comment>
<dbReference type="NCBIfam" id="NF001453">
    <property type="entry name" value="PRK00312.1"/>
    <property type="match status" value="1"/>
</dbReference>
<keyword evidence="3 7" id="KW-0963">Cytoplasm</keyword>
<dbReference type="FunFam" id="3.40.50.150:FF:000010">
    <property type="entry name" value="Protein-L-isoaspartate O-methyltransferase"/>
    <property type="match status" value="1"/>
</dbReference>
<dbReference type="NCBIfam" id="TIGR00080">
    <property type="entry name" value="pimt"/>
    <property type="match status" value="1"/>
</dbReference>
<name>B4S4E4_PROA2</name>
<dbReference type="SUPFAM" id="SSF53335">
    <property type="entry name" value="S-adenosyl-L-methionine-dependent methyltransferases"/>
    <property type="match status" value="1"/>
</dbReference>
<dbReference type="EMBL" id="CP001108">
    <property type="protein sequence ID" value="ACF45392.1"/>
    <property type="molecule type" value="Genomic_DNA"/>
</dbReference>
<dbReference type="GO" id="GO:0005737">
    <property type="term" value="C:cytoplasm"/>
    <property type="evidence" value="ECO:0007669"/>
    <property type="project" value="UniProtKB-SubCell"/>
</dbReference>
<dbReference type="Gene3D" id="3.40.50.150">
    <property type="entry name" value="Vaccinia Virus protein VP39"/>
    <property type="match status" value="1"/>
</dbReference>
<evidence type="ECO:0000256" key="7">
    <source>
        <dbReference type="HAMAP-Rule" id="MF_00090"/>
    </source>
</evidence>
<evidence type="ECO:0000256" key="2">
    <source>
        <dbReference type="ARBA" id="ARBA00005369"/>
    </source>
</evidence>
<feature type="active site" evidence="7">
    <location>
        <position position="77"/>
    </location>
</feature>
<accession>B4S4E4</accession>
<dbReference type="GO" id="GO:0030091">
    <property type="term" value="P:protein repair"/>
    <property type="evidence" value="ECO:0007669"/>
    <property type="project" value="UniProtKB-UniRule"/>
</dbReference>
<dbReference type="eggNOG" id="COG2518">
    <property type="taxonomic scope" value="Bacteria"/>
</dbReference>
<dbReference type="PROSITE" id="PS01279">
    <property type="entry name" value="PCMT"/>
    <property type="match status" value="1"/>
</dbReference>
<proteinExistence type="inferred from homology"/>
<organism evidence="9 10">
    <name type="scientific">Prosthecochloris aestuarii (strain DSM 271 / SK 413)</name>
    <dbReference type="NCBI Taxonomy" id="290512"/>
    <lineage>
        <taxon>Bacteria</taxon>
        <taxon>Pseudomonadati</taxon>
        <taxon>Chlorobiota</taxon>
        <taxon>Chlorobiia</taxon>
        <taxon>Chlorobiales</taxon>
        <taxon>Chlorobiaceae</taxon>
        <taxon>Prosthecochloris</taxon>
    </lineage>
</organism>
<dbReference type="STRING" id="290512.Paes_0335"/>
<dbReference type="AlphaFoldDB" id="B4S4E4"/>
<dbReference type="PANTHER" id="PTHR11579:SF0">
    <property type="entry name" value="PROTEIN-L-ISOASPARTATE(D-ASPARTATE) O-METHYLTRANSFERASE"/>
    <property type="match status" value="1"/>
</dbReference>
<evidence type="ECO:0000256" key="1">
    <source>
        <dbReference type="ARBA" id="ARBA00004496"/>
    </source>
</evidence>
<evidence type="ECO:0000256" key="3">
    <source>
        <dbReference type="ARBA" id="ARBA00022490"/>
    </source>
</evidence>
<keyword evidence="4 7" id="KW-0489">Methyltransferase</keyword>
<evidence type="ECO:0000256" key="4">
    <source>
        <dbReference type="ARBA" id="ARBA00022603"/>
    </source>
</evidence>
<dbReference type="HOGENOM" id="CLU_055432_2_0_10"/>
<dbReference type="PANTHER" id="PTHR11579">
    <property type="entry name" value="PROTEIN-L-ISOASPARTATE O-METHYLTRANSFERASE"/>
    <property type="match status" value="1"/>
</dbReference>
<dbReference type="KEGG" id="paa:Paes_0335"/>
<dbReference type="Proteomes" id="UP000002725">
    <property type="component" value="Chromosome"/>
</dbReference>